<evidence type="ECO:0000313" key="3">
    <source>
        <dbReference type="Proteomes" id="UP000838412"/>
    </source>
</evidence>
<evidence type="ECO:0000256" key="1">
    <source>
        <dbReference type="SAM" id="MobiDB-lite"/>
    </source>
</evidence>
<dbReference type="Proteomes" id="UP000838412">
    <property type="component" value="Chromosome 17"/>
</dbReference>
<name>A0A8K0EE82_BRALA</name>
<dbReference type="AlphaFoldDB" id="A0A8K0EE82"/>
<dbReference type="EMBL" id="OV696702">
    <property type="protein sequence ID" value="CAH1249699.1"/>
    <property type="molecule type" value="Genomic_DNA"/>
</dbReference>
<keyword evidence="3" id="KW-1185">Reference proteome</keyword>
<sequence length="98" mass="10771">MDEPSEIGAAEDDVIHPRRCSLTVPCSAIQKINPPARAAYGVTRDGFLPTHHYLRIIEATTSVSGDPSPAVILPPTHPRGRSTHPRQHQNPRQHQIPC</sequence>
<evidence type="ECO:0000313" key="2">
    <source>
        <dbReference type="EMBL" id="CAH1249699.1"/>
    </source>
</evidence>
<protein>
    <submittedName>
        <fullName evidence="2">Hypp8666 protein</fullName>
    </submittedName>
</protein>
<feature type="region of interest" description="Disordered" evidence="1">
    <location>
        <begin position="63"/>
        <end position="98"/>
    </location>
</feature>
<gene>
    <name evidence="2" type="primary">Hypp8666</name>
    <name evidence="2" type="ORF">BLAG_LOCUS10709</name>
</gene>
<accession>A0A8K0EE82</accession>
<organism evidence="2 3">
    <name type="scientific">Branchiostoma lanceolatum</name>
    <name type="common">Common lancelet</name>
    <name type="synonym">Amphioxus lanceolatum</name>
    <dbReference type="NCBI Taxonomy" id="7740"/>
    <lineage>
        <taxon>Eukaryota</taxon>
        <taxon>Metazoa</taxon>
        <taxon>Chordata</taxon>
        <taxon>Cephalochordata</taxon>
        <taxon>Leptocardii</taxon>
        <taxon>Amphioxiformes</taxon>
        <taxon>Branchiostomatidae</taxon>
        <taxon>Branchiostoma</taxon>
    </lineage>
</organism>
<feature type="compositionally biased region" description="Basic residues" evidence="1">
    <location>
        <begin position="78"/>
        <end position="91"/>
    </location>
</feature>
<reference evidence="2" key="1">
    <citation type="submission" date="2022-01" db="EMBL/GenBank/DDBJ databases">
        <authorList>
            <person name="Braso-Vives M."/>
        </authorList>
    </citation>
    <scope>NUCLEOTIDE SEQUENCE</scope>
</reference>
<proteinExistence type="predicted"/>